<dbReference type="STRING" id="1797535.A2744_00900"/>
<dbReference type="AlphaFoldDB" id="A0A1G1Y0L0"/>
<accession>A0A1G1Y0L0</accession>
<proteinExistence type="predicted"/>
<protein>
    <submittedName>
        <fullName evidence="1">Uncharacterized protein</fullName>
    </submittedName>
</protein>
<dbReference type="Proteomes" id="UP000178240">
    <property type="component" value="Unassembled WGS sequence"/>
</dbReference>
<name>A0A1G1Y0L0_9BACT</name>
<organism evidence="1 2">
    <name type="scientific">Candidatus Buchananbacteria bacterium RIFCSPHIGHO2_01_FULL_44_11</name>
    <dbReference type="NCBI Taxonomy" id="1797535"/>
    <lineage>
        <taxon>Bacteria</taxon>
        <taxon>Candidatus Buchananiibacteriota</taxon>
    </lineage>
</organism>
<reference evidence="1 2" key="1">
    <citation type="journal article" date="2016" name="Nat. Commun.">
        <title>Thousands of microbial genomes shed light on interconnected biogeochemical processes in an aquifer system.</title>
        <authorList>
            <person name="Anantharaman K."/>
            <person name="Brown C.T."/>
            <person name="Hug L.A."/>
            <person name="Sharon I."/>
            <person name="Castelle C.J."/>
            <person name="Probst A.J."/>
            <person name="Thomas B.C."/>
            <person name="Singh A."/>
            <person name="Wilkins M.J."/>
            <person name="Karaoz U."/>
            <person name="Brodie E.L."/>
            <person name="Williams K.H."/>
            <person name="Hubbard S.S."/>
            <person name="Banfield J.F."/>
        </authorList>
    </citation>
    <scope>NUCLEOTIDE SEQUENCE [LARGE SCALE GENOMIC DNA]</scope>
</reference>
<dbReference type="EMBL" id="MHIE01000010">
    <property type="protein sequence ID" value="OGY45893.1"/>
    <property type="molecule type" value="Genomic_DNA"/>
</dbReference>
<comment type="caution">
    <text evidence="1">The sequence shown here is derived from an EMBL/GenBank/DDBJ whole genome shotgun (WGS) entry which is preliminary data.</text>
</comment>
<evidence type="ECO:0000313" key="2">
    <source>
        <dbReference type="Proteomes" id="UP000178240"/>
    </source>
</evidence>
<evidence type="ECO:0000313" key="1">
    <source>
        <dbReference type="EMBL" id="OGY45893.1"/>
    </source>
</evidence>
<sequence length="161" mass="18050">MWWFLGIVIFLTVCFLQVSRQKDAQGNHGKLARLQAGVTGYQTNHDLPTLELSLTDSGICFLPEHSILIIGRQVYDWCPPELLVEVVAILLSEFSGDNEEVRLMSICEIAGDVTGRLPCFRDRVLTHAKGFVDGDPNFSDDRTVGLSTLIRKIETMIEQRA</sequence>
<gene>
    <name evidence="1" type="ORF">A2744_00900</name>
</gene>